<comment type="caution">
    <text evidence="15">The sequence shown here is derived from an EMBL/GenBank/DDBJ whole genome shotgun (WGS) entry which is preliminary data.</text>
</comment>
<dbReference type="Pfam" id="PF00593">
    <property type="entry name" value="TonB_dep_Rec_b-barrel"/>
    <property type="match status" value="1"/>
</dbReference>
<dbReference type="InterPro" id="IPR000531">
    <property type="entry name" value="Beta-barrel_TonB"/>
</dbReference>
<evidence type="ECO:0000313" key="15">
    <source>
        <dbReference type="EMBL" id="NYI49127.1"/>
    </source>
</evidence>
<evidence type="ECO:0000313" key="16">
    <source>
        <dbReference type="Proteomes" id="UP000574332"/>
    </source>
</evidence>
<dbReference type="Gene3D" id="2.60.40.1120">
    <property type="entry name" value="Carboxypeptidase-like, regulatory domain"/>
    <property type="match status" value="1"/>
</dbReference>
<evidence type="ECO:0000259" key="13">
    <source>
        <dbReference type="Pfam" id="PF00593"/>
    </source>
</evidence>
<dbReference type="SUPFAM" id="SSF49464">
    <property type="entry name" value="Carboxypeptidase regulatory domain-like"/>
    <property type="match status" value="1"/>
</dbReference>
<dbReference type="InterPro" id="IPR008969">
    <property type="entry name" value="CarboxyPept-like_regulatory"/>
</dbReference>
<dbReference type="PROSITE" id="PS52016">
    <property type="entry name" value="TONB_DEPENDENT_REC_3"/>
    <property type="match status" value="1"/>
</dbReference>
<evidence type="ECO:0000256" key="10">
    <source>
        <dbReference type="PROSITE-ProRule" id="PRU01360"/>
    </source>
</evidence>
<keyword evidence="16" id="KW-1185">Reference proteome</keyword>
<dbReference type="Gene3D" id="2.40.170.20">
    <property type="entry name" value="TonB-dependent receptor, beta-barrel domain"/>
    <property type="match status" value="1"/>
</dbReference>
<evidence type="ECO:0000259" key="14">
    <source>
        <dbReference type="Pfam" id="PF07715"/>
    </source>
</evidence>
<feature type="signal peptide" evidence="12">
    <location>
        <begin position="1"/>
        <end position="20"/>
    </location>
</feature>
<dbReference type="Gene3D" id="2.170.130.10">
    <property type="entry name" value="TonB-dependent receptor, plug domain"/>
    <property type="match status" value="1"/>
</dbReference>
<dbReference type="Pfam" id="PF13715">
    <property type="entry name" value="CarbopepD_reg_2"/>
    <property type="match status" value="1"/>
</dbReference>
<dbReference type="InterPro" id="IPR039426">
    <property type="entry name" value="TonB-dep_rcpt-like"/>
</dbReference>
<evidence type="ECO:0000256" key="8">
    <source>
        <dbReference type="ARBA" id="ARBA00023170"/>
    </source>
</evidence>
<dbReference type="GO" id="GO:0044718">
    <property type="term" value="P:siderophore transmembrane transport"/>
    <property type="evidence" value="ECO:0007669"/>
    <property type="project" value="TreeGrafter"/>
</dbReference>
<dbReference type="InterPro" id="IPR036942">
    <property type="entry name" value="Beta-barrel_TonB_sf"/>
</dbReference>
<dbReference type="InterPro" id="IPR023997">
    <property type="entry name" value="TonB-dep_OMP_SusC/RagA_CS"/>
</dbReference>
<evidence type="ECO:0000256" key="1">
    <source>
        <dbReference type="ARBA" id="ARBA00004571"/>
    </source>
</evidence>
<dbReference type="Proteomes" id="UP000574332">
    <property type="component" value="Unassembled WGS sequence"/>
</dbReference>
<protein>
    <submittedName>
        <fullName evidence="15">TonB-linked SusC/RagA family outer membrane protein</fullName>
    </submittedName>
</protein>
<name>A0A8E1ZVA8_9PORP</name>
<keyword evidence="3 10" id="KW-1134">Transmembrane beta strand</keyword>
<evidence type="ECO:0000256" key="3">
    <source>
        <dbReference type="ARBA" id="ARBA00022452"/>
    </source>
</evidence>
<evidence type="ECO:0000256" key="11">
    <source>
        <dbReference type="RuleBase" id="RU003357"/>
    </source>
</evidence>
<dbReference type="PANTHER" id="PTHR30069">
    <property type="entry name" value="TONB-DEPENDENT OUTER MEMBRANE RECEPTOR"/>
    <property type="match status" value="1"/>
</dbReference>
<keyword evidence="6 11" id="KW-0798">TonB box</keyword>
<dbReference type="Pfam" id="PF07715">
    <property type="entry name" value="Plug"/>
    <property type="match status" value="1"/>
</dbReference>
<evidence type="ECO:0000256" key="2">
    <source>
        <dbReference type="ARBA" id="ARBA00022448"/>
    </source>
</evidence>
<comment type="subcellular location">
    <subcellularLocation>
        <location evidence="1 10">Cell outer membrane</location>
        <topology evidence="1 10">Multi-pass membrane protein</topology>
    </subcellularLocation>
</comment>
<evidence type="ECO:0000256" key="7">
    <source>
        <dbReference type="ARBA" id="ARBA00023136"/>
    </source>
</evidence>
<evidence type="ECO:0000256" key="4">
    <source>
        <dbReference type="ARBA" id="ARBA00022692"/>
    </source>
</evidence>
<keyword evidence="9 10" id="KW-0998">Cell outer membrane</keyword>
<evidence type="ECO:0000256" key="6">
    <source>
        <dbReference type="ARBA" id="ARBA00023077"/>
    </source>
</evidence>
<dbReference type="InterPro" id="IPR023996">
    <property type="entry name" value="TonB-dep_OMP_SusC/RagA"/>
</dbReference>
<keyword evidence="5 12" id="KW-0732">Signal</keyword>
<keyword evidence="2 10" id="KW-0813">Transport</keyword>
<proteinExistence type="inferred from homology"/>
<keyword evidence="4 10" id="KW-0812">Transmembrane</keyword>
<reference evidence="15 16" key="1">
    <citation type="submission" date="2020-07" db="EMBL/GenBank/DDBJ databases">
        <title>Genomic Encyclopedia of Type Strains, Phase IV (KMG-IV): sequencing the most valuable type-strain genomes for metagenomic binning, comparative biology and taxonomic classification.</title>
        <authorList>
            <person name="Goeker M."/>
        </authorList>
    </citation>
    <scope>NUCLEOTIDE SEQUENCE [LARGE SCALE GENOMIC DNA]</scope>
    <source>
        <strain evidence="15 16">DSM 23697</strain>
    </source>
</reference>
<dbReference type="AlphaFoldDB" id="A0A8E1ZVA8"/>
<dbReference type="SUPFAM" id="SSF56935">
    <property type="entry name" value="Porins"/>
    <property type="match status" value="1"/>
</dbReference>
<sequence>MKKLTFLFLCLVLGIGLATAQTREITGSVVSAEDDQPVIGASVIVKGTTTGTVTDYDGKFSLSVPSAAKTLVISYIGMAAQEVAIAPNVRVLLKADTQNLDEVVVTALGISREKKALGYAVSEVKGDEMLKARGGVSNPINALQGKVAGLQIQGGAGSMGGSSKVIIRGVKSISGNNQPLFVIDGVPIEGTDFNSTDAARGAGGYDYGNLIQDLNPDDIENISVLKGPNASALYGSRATNGVVMITTKKGKKGEGYGVTFNSSLGFEVVTKMPQMQKLYGGGYGFETITINGNEYLYPDMATDETWGDKYEGQEIVSWYDLAKWEAGGKVGNPTTSKWQTPANDIDSFFETGVVFTNNVSVAQATDRASARISYTNSDLKGFMPNSSLKKNIFNVSASTTSADKRLELFTNVTYFNSAAKGRSETGYGDNNVMQKFVQWGHRELDMKELKSLYQMPDGTQATWNRVAWDDATPNYSNNPYWSRYMNYQNDSRNRVYGNVGISYKIAESLKFQYKANLDFFVDKQFERNAVYSQEQSRYKEMSRQQAEMNHEFLLSFNKNITDYSFSANLGSNLMSRRYEYVYGETDGGLAIPEFYNLKNSVNPATGTNYLRKKSINSIFASGTVGYKSMLYLDLSLRNDWSSTLPNGNNSYLYPSVTGSFIFSELVKEDLPWLNFGKVRLGFAQVGNDTDPYQIVDTYTQYTNITSTPGYVLANTLKNSGLKPETTNSYEAGLELSLFNNRFGIEATYYSSETKNQIIPLSITGTSGYLYKVVNTGLMTNQGIELSIHGTPVQTADFTWESSLVLASNKNKVKKLLEDVSYYRLTTAPFKVEVGAMEGQEYGVIMGTDFVYDAKGNRVINEDGSYAATDGNVNIGSIYPDFTGGWTNTFRFKNFDLSVLLDFSKGGNYFSTSYMWGMYSGMLEESAAINENGVNIRESIANGGGVLLQGVQADGTPNTVRMGAEDFGAQHYSGPAAQNVFKSDYVKLREINLGYTIPMKSNYFVKSLRVSAYGRNLAVWGPDVKHFDPEMAITNSGNIQGIEGGALPSVANFGMNVSVKF</sequence>
<dbReference type="GO" id="GO:0009279">
    <property type="term" value="C:cell outer membrane"/>
    <property type="evidence" value="ECO:0007669"/>
    <property type="project" value="UniProtKB-SubCell"/>
</dbReference>
<comment type="similarity">
    <text evidence="10 11">Belongs to the TonB-dependent receptor family.</text>
</comment>
<dbReference type="InterPro" id="IPR012910">
    <property type="entry name" value="Plug_dom"/>
</dbReference>
<dbReference type="InterPro" id="IPR037066">
    <property type="entry name" value="Plug_dom_sf"/>
</dbReference>
<dbReference type="GO" id="GO:0015344">
    <property type="term" value="F:siderophore uptake transmembrane transporter activity"/>
    <property type="evidence" value="ECO:0007669"/>
    <property type="project" value="TreeGrafter"/>
</dbReference>
<keyword evidence="7 10" id="KW-0472">Membrane</keyword>
<dbReference type="EMBL" id="JACCCY010000002">
    <property type="protein sequence ID" value="NYI49127.1"/>
    <property type="molecule type" value="Genomic_DNA"/>
</dbReference>
<dbReference type="FunFam" id="2.60.40.1120:FF:000003">
    <property type="entry name" value="Outer membrane protein Omp121"/>
    <property type="match status" value="1"/>
</dbReference>
<keyword evidence="8" id="KW-0675">Receptor</keyword>
<dbReference type="PANTHER" id="PTHR30069:SF29">
    <property type="entry name" value="HEMOGLOBIN AND HEMOGLOBIN-HAPTOGLOBIN-BINDING PROTEIN 1-RELATED"/>
    <property type="match status" value="1"/>
</dbReference>
<feature type="domain" description="TonB-dependent receptor plug" evidence="14">
    <location>
        <begin position="116"/>
        <end position="242"/>
    </location>
</feature>
<organism evidence="15 16">
    <name type="scientific">Macellibacteroides fermentans</name>
    <dbReference type="NCBI Taxonomy" id="879969"/>
    <lineage>
        <taxon>Bacteria</taxon>
        <taxon>Pseudomonadati</taxon>
        <taxon>Bacteroidota</taxon>
        <taxon>Bacteroidia</taxon>
        <taxon>Bacteroidales</taxon>
        <taxon>Porphyromonadaceae</taxon>
        <taxon>Macellibacteroides</taxon>
    </lineage>
</organism>
<dbReference type="NCBIfam" id="TIGR04056">
    <property type="entry name" value="OMP_RagA_SusC"/>
    <property type="match status" value="1"/>
</dbReference>
<gene>
    <name evidence="15" type="ORF">F5613_001205</name>
</gene>
<evidence type="ECO:0000256" key="5">
    <source>
        <dbReference type="ARBA" id="ARBA00022729"/>
    </source>
</evidence>
<evidence type="ECO:0000256" key="12">
    <source>
        <dbReference type="SAM" id="SignalP"/>
    </source>
</evidence>
<accession>A0A8E1ZVA8</accession>
<evidence type="ECO:0000256" key="9">
    <source>
        <dbReference type="ARBA" id="ARBA00023237"/>
    </source>
</evidence>
<feature type="domain" description="TonB-dependent receptor-like beta-barrel" evidence="13">
    <location>
        <begin position="458"/>
        <end position="873"/>
    </location>
</feature>
<dbReference type="RefSeq" id="WP_179399069.1">
    <property type="nucleotide sequence ID" value="NZ_JACCCY010000002.1"/>
</dbReference>
<dbReference type="NCBIfam" id="TIGR04057">
    <property type="entry name" value="SusC_RagA_signa"/>
    <property type="match status" value="1"/>
</dbReference>
<feature type="chain" id="PRO_5034718615" evidence="12">
    <location>
        <begin position="21"/>
        <end position="1060"/>
    </location>
</feature>